<keyword evidence="1" id="KW-0175">Coiled coil</keyword>
<feature type="region of interest" description="Disordered" evidence="2">
    <location>
        <begin position="59"/>
        <end position="109"/>
    </location>
</feature>
<keyword evidence="5" id="KW-1185">Reference proteome</keyword>
<proteinExistence type="predicted"/>
<feature type="coiled-coil region" evidence="1">
    <location>
        <begin position="27"/>
        <end position="54"/>
    </location>
</feature>
<reference evidence="4 5" key="1">
    <citation type="submission" date="2024-04" db="EMBL/GenBank/DDBJ databases">
        <authorList>
            <consortium name="Genoscope - CEA"/>
            <person name="William W."/>
        </authorList>
    </citation>
    <scope>NUCLEOTIDE SEQUENCE [LARGE SCALE GENOMIC DNA]</scope>
</reference>
<feature type="non-terminal residue" evidence="4">
    <location>
        <position position="109"/>
    </location>
</feature>
<feature type="transmembrane region" description="Helical" evidence="3">
    <location>
        <begin position="6"/>
        <end position="28"/>
    </location>
</feature>
<name>A0AAV2H6P4_LYMST</name>
<keyword evidence="3" id="KW-0812">Transmembrane</keyword>
<evidence type="ECO:0000313" key="5">
    <source>
        <dbReference type="Proteomes" id="UP001497497"/>
    </source>
</evidence>
<keyword evidence="3" id="KW-0472">Membrane</keyword>
<sequence>MSATEISLIGLLILMIVWQTVQFWIFCVTNEKKLKKLSAEKNNLEMELARLRVEQEGGPADLSNLSLQQQSAAALNPDTGEDPAASPTPDTEVELAAAPTPDTEVELAA</sequence>
<protein>
    <submittedName>
        <fullName evidence="4">Uncharacterized protein</fullName>
    </submittedName>
</protein>
<accession>A0AAV2H6P4</accession>
<feature type="compositionally biased region" description="Polar residues" evidence="2">
    <location>
        <begin position="63"/>
        <end position="73"/>
    </location>
</feature>
<evidence type="ECO:0000256" key="2">
    <source>
        <dbReference type="SAM" id="MobiDB-lite"/>
    </source>
</evidence>
<evidence type="ECO:0000256" key="1">
    <source>
        <dbReference type="SAM" id="Coils"/>
    </source>
</evidence>
<dbReference type="EMBL" id="CAXITT010000028">
    <property type="protein sequence ID" value="CAL1528159.1"/>
    <property type="molecule type" value="Genomic_DNA"/>
</dbReference>
<gene>
    <name evidence="4" type="ORF">GSLYS_00002329001</name>
</gene>
<evidence type="ECO:0000313" key="4">
    <source>
        <dbReference type="EMBL" id="CAL1528159.1"/>
    </source>
</evidence>
<evidence type="ECO:0000256" key="3">
    <source>
        <dbReference type="SAM" id="Phobius"/>
    </source>
</evidence>
<dbReference type="Proteomes" id="UP001497497">
    <property type="component" value="Unassembled WGS sequence"/>
</dbReference>
<keyword evidence="3" id="KW-1133">Transmembrane helix</keyword>
<organism evidence="4 5">
    <name type="scientific">Lymnaea stagnalis</name>
    <name type="common">Great pond snail</name>
    <name type="synonym">Helix stagnalis</name>
    <dbReference type="NCBI Taxonomy" id="6523"/>
    <lineage>
        <taxon>Eukaryota</taxon>
        <taxon>Metazoa</taxon>
        <taxon>Spiralia</taxon>
        <taxon>Lophotrochozoa</taxon>
        <taxon>Mollusca</taxon>
        <taxon>Gastropoda</taxon>
        <taxon>Heterobranchia</taxon>
        <taxon>Euthyneura</taxon>
        <taxon>Panpulmonata</taxon>
        <taxon>Hygrophila</taxon>
        <taxon>Lymnaeoidea</taxon>
        <taxon>Lymnaeidae</taxon>
        <taxon>Lymnaea</taxon>
    </lineage>
</organism>
<dbReference type="AlphaFoldDB" id="A0AAV2H6P4"/>
<comment type="caution">
    <text evidence="4">The sequence shown here is derived from an EMBL/GenBank/DDBJ whole genome shotgun (WGS) entry which is preliminary data.</text>
</comment>